<evidence type="ECO:0000313" key="1">
    <source>
        <dbReference type="EMBL" id="PSR32680.1"/>
    </source>
</evidence>
<sequence length="77" mass="8925">MSVRSPTKFEILKHFSVDFHHTMTLIGVSLIKFLAFDPILVKDCLLSITLLAKLVNEARQEQLSTDSYRKRTERCDE</sequence>
<proteinExistence type="predicted"/>
<dbReference type="AlphaFoldDB" id="A0A2T2XDX2"/>
<organism evidence="1 2">
    <name type="scientific">Sulfobacillus benefaciens</name>
    <dbReference type="NCBI Taxonomy" id="453960"/>
    <lineage>
        <taxon>Bacteria</taxon>
        <taxon>Bacillati</taxon>
        <taxon>Bacillota</taxon>
        <taxon>Clostridia</taxon>
        <taxon>Eubacteriales</taxon>
        <taxon>Clostridiales Family XVII. Incertae Sedis</taxon>
        <taxon>Sulfobacillus</taxon>
    </lineage>
</organism>
<name>A0A2T2XDX2_9FIRM</name>
<gene>
    <name evidence="1" type="ORF">C7B46_13040</name>
</gene>
<dbReference type="EMBL" id="PXYW01000033">
    <property type="protein sequence ID" value="PSR32680.1"/>
    <property type="molecule type" value="Genomic_DNA"/>
</dbReference>
<dbReference type="Proteomes" id="UP000242972">
    <property type="component" value="Unassembled WGS sequence"/>
</dbReference>
<protein>
    <submittedName>
        <fullName evidence="1">Uncharacterized protein</fullName>
    </submittedName>
</protein>
<accession>A0A2T2XDX2</accession>
<reference evidence="1 2" key="1">
    <citation type="journal article" date="2014" name="BMC Genomics">
        <title>Comparison of environmental and isolate Sulfobacillus genomes reveals diverse carbon, sulfur, nitrogen, and hydrogen metabolisms.</title>
        <authorList>
            <person name="Justice N.B."/>
            <person name="Norman A."/>
            <person name="Brown C.T."/>
            <person name="Singh A."/>
            <person name="Thomas B.C."/>
            <person name="Banfield J.F."/>
        </authorList>
    </citation>
    <scope>NUCLEOTIDE SEQUENCE [LARGE SCALE GENOMIC DNA]</scope>
    <source>
        <strain evidence="1">AMDSBA4</strain>
    </source>
</reference>
<evidence type="ECO:0000313" key="2">
    <source>
        <dbReference type="Proteomes" id="UP000242972"/>
    </source>
</evidence>
<comment type="caution">
    <text evidence="1">The sequence shown here is derived from an EMBL/GenBank/DDBJ whole genome shotgun (WGS) entry which is preliminary data.</text>
</comment>